<evidence type="ECO:0000256" key="2">
    <source>
        <dbReference type="SAM" id="Phobius"/>
    </source>
</evidence>
<keyword evidence="2" id="KW-0472">Membrane</keyword>
<evidence type="ECO:0000256" key="1">
    <source>
        <dbReference type="SAM" id="MobiDB-lite"/>
    </source>
</evidence>
<feature type="transmembrane region" description="Helical" evidence="2">
    <location>
        <begin position="28"/>
        <end position="56"/>
    </location>
</feature>
<feature type="region of interest" description="Disordered" evidence="1">
    <location>
        <begin position="150"/>
        <end position="271"/>
    </location>
</feature>
<comment type="caution">
    <text evidence="3">The sequence shown here is derived from an EMBL/GenBank/DDBJ whole genome shotgun (WGS) entry which is preliminary data.</text>
</comment>
<evidence type="ECO:0000313" key="3">
    <source>
        <dbReference type="EMBL" id="KAJ3258172.1"/>
    </source>
</evidence>
<feature type="compositionally biased region" description="Basic and acidic residues" evidence="1">
    <location>
        <begin position="382"/>
        <end position="393"/>
    </location>
</feature>
<feature type="region of interest" description="Disordered" evidence="1">
    <location>
        <begin position="372"/>
        <end position="393"/>
    </location>
</feature>
<dbReference type="Proteomes" id="UP001210925">
    <property type="component" value="Unassembled WGS sequence"/>
</dbReference>
<evidence type="ECO:0000313" key="4">
    <source>
        <dbReference type="Proteomes" id="UP001210925"/>
    </source>
</evidence>
<proteinExistence type="predicted"/>
<feature type="compositionally biased region" description="Polar residues" evidence="1">
    <location>
        <begin position="185"/>
        <end position="201"/>
    </location>
</feature>
<keyword evidence="2" id="KW-1133">Transmembrane helix</keyword>
<keyword evidence="2" id="KW-0812">Transmembrane</keyword>
<feature type="compositionally biased region" description="Basic and acidic residues" evidence="1">
    <location>
        <begin position="243"/>
        <end position="252"/>
    </location>
</feature>
<name>A0AAD5UHC6_9FUNG</name>
<gene>
    <name evidence="3" type="ORF">HK103_003990</name>
</gene>
<feature type="compositionally biased region" description="Low complexity" evidence="1">
    <location>
        <begin position="166"/>
        <end position="184"/>
    </location>
</feature>
<dbReference type="AlphaFoldDB" id="A0AAD5UHC6"/>
<protein>
    <submittedName>
        <fullName evidence="3">Uncharacterized protein</fullName>
    </submittedName>
</protein>
<sequence>MHDTRALIRGHTRTSVAIGKKFTTKLKWMLFCSTATTIIAGGASIIFQICSIVGLFKLADPAVNALAVSILHAYNLWVELSIKGVMSVISEQSKRDNSSKGSPNLSFEIENSARVSVGYDVPSRKPSIIRKHSIGGSNLRIPIVSAKDDDKHRQVLSSRGVEGNRSYSSSHKSSLNKSNKGSLNEVKTGSSKAEVSAQSLHKSSKEIPSSPELDISIARKPSPQQIDMAGNRRFSSKSIVSSDYDRNRESHTRKLSIKATGSREVSNSSSSKIESLVSGEIQSNGDLTNKTGLTVLENSVELSRRKLSIKSNHLRRFSNHNSADANELDTNPPIFPRKVSFKAQGTDVLLEENEVNTPKHERRSSKLLLISSMAKNNTKQHGLQDRMEAQKTD</sequence>
<organism evidence="3 4">
    <name type="scientific">Boothiomyces macroporosus</name>
    <dbReference type="NCBI Taxonomy" id="261099"/>
    <lineage>
        <taxon>Eukaryota</taxon>
        <taxon>Fungi</taxon>
        <taxon>Fungi incertae sedis</taxon>
        <taxon>Chytridiomycota</taxon>
        <taxon>Chytridiomycota incertae sedis</taxon>
        <taxon>Chytridiomycetes</taxon>
        <taxon>Rhizophydiales</taxon>
        <taxon>Terramycetaceae</taxon>
        <taxon>Boothiomyces</taxon>
    </lineage>
</organism>
<accession>A0AAD5UHC6</accession>
<reference evidence="3" key="1">
    <citation type="submission" date="2020-05" db="EMBL/GenBank/DDBJ databases">
        <title>Phylogenomic resolution of chytrid fungi.</title>
        <authorList>
            <person name="Stajich J.E."/>
            <person name="Amses K."/>
            <person name="Simmons R."/>
            <person name="Seto K."/>
            <person name="Myers J."/>
            <person name="Bonds A."/>
            <person name="Quandt C.A."/>
            <person name="Barry K."/>
            <person name="Liu P."/>
            <person name="Grigoriev I."/>
            <person name="Longcore J.E."/>
            <person name="James T.Y."/>
        </authorList>
    </citation>
    <scope>NUCLEOTIDE SEQUENCE</scope>
    <source>
        <strain evidence="3">PLAUS21</strain>
    </source>
</reference>
<feature type="compositionally biased region" description="Low complexity" evidence="1">
    <location>
        <begin position="262"/>
        <end position="271"/>
    </location>
</feature>
<keyword evidence="4" id="KW-1185">Reference proteome</keyword>
<dbReference type="EMBL" id="JADGKB010000030">
    <property type="protein sequence ID" value="KAJ3258172.1"/>
    <property type="molecule type" value="Genomic_DNA"/>
</dbReference>